<keyword evidence="7 16" id="KW-0256">Endoplasmic reticulum</keyword>
<protein>
    <recommendedName>
        <fullName evidence="16">Ceramide very long chain fatty acid hydroxylase</fullName>
        <ecNumber evidence="16">1.-.-.-</ecNumber>
    </recommendedName>
</protein>
<dbReference type="GO" id="GO:0080132">
    <property type="term" value="F:fatty acid 2-hydroxylase activity"/>
    <property type="evidence" value="ECO:0007669"/>
    <property type="project" value="InterPro"/>
</dbReference>
<feature type="binding site" evidence="17">
    <location>
        <position position="333"/>
    </location>
    <ligand>
        <name>Zn(2+)</name>
        <dbReference type="ChEBI" id="CHEBI:29105"/>
        <label>1</label>
    </ligand>
</feature>
<evidence type="ECO:0000256" key="10">
    <source>
        <dbReference type="ARBA" id="ARBA00022989"/>
    </source>
</evidence>
<dbReference type="GO" id="GO:0005506">
    <property type="term" value="F:iron ion binding"/>
    <property type="evidence" value="ECO:0007669"/>
    <property type="project" value="UniProtKB-UniRule"/>
</dbReference>
<accession>A0A9N9DI50</accession>
<keyword evidence="22" id="KW-1185">Reference proteome</keyword>
<keyword evidence="4 18" id="KW-0349">Heme</keyword>
<dbReference type="Pfam" id="PF00173">
    <property type="entry name" value="Cyt-b5"/>
    <property type="match status" value="1"/>
</dbReference>
<feature type="binding site" evidence="17">
    <location>
        <position position="313"/>
    </location>
    <ligand>
        <name>Zn(2+)</name>
        <dbReference type="ChEBI" id="CHEBI:29105"/>
        <label>1</label>
    </ligand>
</feature>
<comment type="caution">
    <text evidence="21">The sequence shown here is derived from an EMBL/GenBank/DDBJ whole genome shotgun (WGS) entry which is preliminary data.</text>
</comment>
<dbReference type="EMBL" id="CAJVPQ010003753">
    <property type="protein sequence ID" value="CAG8636504.1"/>
    <property type="molecule type" value="Genomic_DNA"/>
</dbReference>
<comment type="similarity">
    <text evidence="2 16">Belongs to the sterol desaturase family. SCS7 subfamily.</text>
</comment>
<evidence type="ECO:0000313" key="22">
    <source>
        <dbReference type="Proteomes" id="UP000789570"/>
    </source>
</evidence>
<dbReference type="Pfam" id="PF04116">
    <property type="entry name" value="FA_hydroxylase"/>
    <property type="match status" value="1"/>
</dbReference>
<evidence type="ECO:0000256" key="17">
    <source>
        <dbReference type="PIRSR" id="PIRSR005149-1"/>
    </source>
</evidence>
<keyword evidence="14 16" id="KW-0472">Membrane</keyword>
<evidence type="ECO:0000313" key="21">
    <source>
        <dbReference type="EMBL" id="CAG8636504.1"/>
    </source>
</evidence>
<gene>
    <name evidence="21" type="ORF">FCALED_LOCUS10342</name>
</gene>
<evidence type="ECO:0000256" key="14">
    <source>
        <dbReference type="ARBA" id="ARBA00023136"/>
    </source>
</evidence>
<evidence type="ECO:0000256" key="16">
    <source>
        <dbReference type="PIRNR" id="PIRNR005149"/>
    </source>
</evidence>
<evidence type="ECO:0000256" key="3">
    <source>
        <dbReference type="ARBA" id="ARBA00022516"/>
    </source>
</evidence>
<evidence type="ECO:0000256" key="13">
    <source>
        <dbReference type="ARBA" id="ARBA00023098"/>
    </source>
</evidence>
<keyword evidence="15 16" id="KW-0275">Fatty acid biosynthesis</keyword>
<feature type="domain" description="Cytochrome b5 heme-binding" evidence="20">
    <location>
        <begin position="6"/>
        <end position="85"/>
    </location>
</feature>
<dbReference type="GO" id="GO:0005789">
    <property type="term" value="C:endoplasmic reticulum membrane"/>
    <property type="evidence" value="ECO:0007669"/>
    <property type="project" value="UniProtKB-SubCell"/>
</dbReference>
<dbReference type="PRINTS" id="PR00363">
    <property type="entry name" value="CYTOCHROMEB5"/>
</dbReference>
<feature type="binding site" evidence="17">
    <location>
        <position position="231"/>
    </location>
    <ligand>
        <name>Zn(2+)</name>
        <dbReference type="ChEBI" id="CHEBI:29105"/>
        <label>1</label>
    </ligand>
</feature>
<dbReference type="Proteomes" id="UP000789570">
    <property type="component" value="Unassembled WGS sequence"/>
</dbReference>
<feature type="transmembrane region" description="Helical" evidence="19">
    <location>
        <begin position="269"/>
        <end position="290"/>
    </location>
</feature>
<evidence type="ECO:0000256" key="2">
    <source>
        <dbReference type="ARBA" id="ARBA00005747"/>
    </source>
</evidence>
<name>A0A9N9DI50_9GLOM</name>
<feature type="binding site" description="axial binding residue" evidence="18">
    <location>
        <position position="68"/>
    </location>
    <ligand>
        <name>heme</name>
        <dbReference type="ChEBI" id="CHEBI:30413"/>
    </ligand>
    <ligandPart>
        <name>Fe</name>
        <dbReference type="ChEBI" id="CHEBI:18248"/>
    </ligandPart>
</feature>
<keyword evidence="10 19" id="KW-1133">Transmembrane helix</keyword>
<sequence length="362" mass="42291">MPGRMLFRYTREEVAKHNTVSDLWVIYNNKVYDVTEFAVDHPGGPELIRKWGGKDVTKILVDPISHVHSDVAYDVLADMCMGEIVEGPSTGNNNTPLSLMDNKTMDNKNYFDEKTFDRFQPQNTDIKSDFQKEKFLDLNKPLFDQVVNSKFSKEFYLEQIHQPRHLPYSARLFANPWLELLTKTPWYMIPILWIPAVSYHLFMASELGSKLITIFFIIGIGVWTFLEYVLHRYLFHIDSLLPDHPYALTVHFALHGIHHYLPMDNLRLVMPPVLGFTIAWPISQLAYLIFPIEIAHAIMAGAKFAYIIYDVTHFHLHHSRPFGKHLREMKTYHLAHHYKNYELGYGISSKMWDYVFGTILVE</sequence>
<proteinExistence type="inferred from homology"/>
<feature type="transmembrane region" description="Helical" evidence="19">
    <location>
        <begin position="186"/>
        <end position="204"/>
    </location>
</feature>
<organism evidence="21 22">
    <name type="scientific">Funneliformis caledonium</name>
    <dbReference type="NCBI Taxonomy" id="1117310"/>
    <lineage>
        <taxon>Eukaryota</taxon>
        <taxon>Fungi</taxon>
        <taxon>Fungi incertae sedis</taxon>
        <taxon>Mucoromycota</taxon>
        <taxon>Glomeromycotina</taxon>
        <taxon>Glomeromycetes</taxon>
        <taxon>Glomerales</taxon>
        <taxon>Glomeraceae</taxon>
        <taxon>Funneliformis</taxon>
    </lineage>
</organism>
<evidence type="ECO:0000256" key="12">
    <source>
        <dbReference type="ARBA" id="ARBA00023004"/>
    </source>
</evidence>
<dbReference type="InterPro" id="IPR001199">
    <property type="entry name" value="Cyt_B5-like_heme/steroid-bd"/>
</dbReference>
<dbReference type="PROSITE" id="PS50255">
    <property type="entry name" value="CYTOCHROME_B5_2"/>
    <property type="match status" value="1"/>
</dbReference>
<dbReference type="InterPro" id="IPR036400">
    <property type="entry name" value="Cyt_B5-like_heme/steroid_sf"/>
</dbReference>
<dbReference type="PANTHER" id="PTHR12863:SF1">
    <property type="entry name" value="FATTY ACID 2-HYDROXYLASE"/>
    <property type="match status" value="1"/>
</dbReference>
<evidence type="ECO:0000256" key="15">
    <source>
        <dbReference type="ARBA" id="ARBA00023160"/>
    </source>
</evidence>
<feature type="binding site" evidence="17">
    <location>
        <position position="337"/>
    </location>
    <ligand>
        <name>Zn(2+)</name>
        <dbReference type="ChEBI" id="CHEBI:29105"/>
        <label>1</label>
    </ligand>
</feature>
<feature type="binding site" description="axial binding residue" evidence="18">
    <location>
        <position position="41"/>
    </location>
    <ligand>
        <name>heme</name>
        <dbReference type="ChEBI" id="CHEBI:30413"/>
    </ligand>
    <ligandPart>
        <name>Fe</name>
        <dbReference type="ChEBI" id="CHEBI:18248"/>
    </ligandPart>
</feature>
<dbReference type="InterPro" id="IPR014430">
    <property type="entry name" value="Scs7"/>
</dbReference>
<evidence type="ECO:0000256" key="4">
    <source>
        <dbReference type="ARBA" id="ARBA00022617"/>
    </source>
</evidence>
<keyword evidence="5 19" id="KW-0812">Transmembrane</keyword>
<feature type="binding site" evidence="17">
    <location>
        <position position="255"/>
    </location>
    <ligand>
        <name>Zn(2+)</name>
        <dbReference type="ChEBI" id="CHEBI:29105"/>
        <label>1</label>
    </ligand>
</feature>
<evidence type="ECO:0000256" key="9">
    <source>
        <dbReference type="ARBA" id="ARBA00022833"/>
    </source>
</evidence>
<evidence type="ECO:0000256" key="7">
    <source>
        <dbReference type="ARBA" id="ARBA00022824"/>
    </source>
</evidence>
<keyword evidence="12 16" id="KW-0408">Iron</keyword>
<evidence type="ECO:0000256" key="6">
    <source>
        <dbReference type="ARBA" id="ARBA00022723"/>
    </source>
</evidence>
<comment type="function">
    <text evidence="16">Ceramide hydroxylase involved in the hydroxylation of sphingolipid-associated very long chain fatty acids. Postulated to hydroxylate the very long chain fatty acid of dihydroceramides and phytoceramides at C-2.</text>
</comment>
<dbReference type="PIRSF" id="PIRSF005149">
    <property type="entry name" value="IPC-B_HD"/>
    <property type="match status" value="1"/>
</dbReference>
<keyword evidence="13 16" id="KW-0443">Lipid metabolism</keyword>
<dbReference type="OrthoDB" id="2204368at2759"/>
<evidence type="ECO:0000256" key="18">
    <source>
        <dbReference type="PIRSR" id="PIRSR005149-50"/>
    </source>
</evidence>
<comment type="cofactor">
    <cofactor evidence="18">
        <name>Fe cation</name>
        <dbReference type="ChEBI" id="CHEBI:24875"/>
    </cofactor>
</comment>
<evidence type="ECO:0000256" key="5">
    <source>
        <dbReference type="ARBA" id="ARBA00022692"/>
    </source>
</evidence>
<feature type="transmembrane region" description="Helical" evidence="19">
    <location>
        <begin position="211"/>
        <end position="230"/>
    </location>
</feature>
<dbReference type="FunFam" id="3.10.120.10:FF:000007">
    <property type="entry name" value="Sulfite oxidase, mitochondrial"/>
    <property type="match status" value="1"/>
</dbReference>
<keyword evidence="6 16" id="KW-0479">Metal-binding</keyword>
<evidence type="ECO:0000259" key="20">
    <source>
        <dbReference type="PROSITE" id="PS50255"/>
    </source>
</evidence>
<dbReference type="InterPro" id="IPR006694">
    <property type="entry name" value="Fatty_acid_hydroxylase"/>
</dbReference>
<evidence type="ECO:0000256" key="1">
    <source>
        <dbReference type="ARBA" id="ARBA00004477"/>
    </source>
</evidence>
<dbReference type="Gene3D" id="3.10.120.10">
    <property type="entry name" value="Cytochrome b5-like heme/steroid binding domain"/>
    <property type="match status" value="1"/>
</dbReference>
<dbReference type="EC" id="1.-.-.-" evidence="16"/>
<evidence type="ECO:0000256" key="11">
    <source>
        <dbReference type="ARBA" id="ARBA00023002"/>
    </source>
</evidence>
<keyword evidence="8 16" id="KW-0276">Fatty acid metabolism</keyword>
<evidence type="ECO:0000256" key="19">
    <source>
        <dbReference type="SAM" id="Phobius"/>
    </source>
</evidence>
<keyword evidence="3 16" id="KW-0444">Lipid biosynthesis</keyword>
<dbReference type="AlphaFoldDB" id="A0A9N9DI50"/>
<comment type="cofactor">
    <cofactor evidence="16 17">
        <name>Zn(2+)</name>
        <dbReference type="ChEBI" id="CHEBI:29105"/>
    </cofactor>
    <text evidence="16 17">Binds 2 Zn(2+) ions per subunit that likely form a catalytic dimetal center.</text>
</comment>
<comment type="subcellular location">
    <subcellularLocation>
        <location evidence="1">Endoplasmic reticulum membrane</location>
        <topology evidence="1">Multi-pass membrane protein</topology>
    </subcellularLocation>
</comment>
<dbReference type="GO" id="GO:0006633">
    <property type="term" value="P:fatty acid biosynthetic process"/>
    <property type="evidence" value="ECO:0007669"/>
    <property type="project" value="UniProtKB-KW"/>
</dbReference>
<dbReference type="SMART" id="SM01117">
    <property type="entry name" value="Cyt-b5"/>
    <property type="match status" value="1"/>
</dbReference>
<feature type="binding site" evidence="17">
    <location>
        <position position="336"/>
    </location>
    <ligand>
        <name>Zn(2+)</name>
        <dbReference type="ChEBI" id="CHEBI:29105"/>
        <label>1</label>
    </ligand>
</feature>
<dbReference type="SUPFAM" id="SSF55856">
    <property type="entry name" value="Cytochrome b5-like heme/steroid binding domain"/>
    <property type="match status" value="1"/>
</dbReference>
<feature type="binding site" evidence="17">
    <location>
        <position position="317"/>
    </location>
    <ligand>
        <name>Zn(2+)</name>
        <dbReference type="ChEBI" id="CHEBI:29105"/>
        <label>1</label>
    </ligand>
</feature>
<evidence type="ECO:0000256" key="8">
    <source>
        <dbReference type="ARBA" id="ARBA00022832"/>
    </source>
</evidence>
<feature type="binding site" evidence="17">
    <location>
        <position position="236"/>
    </location>
    <ligand>
        <name>Zn(2+)</name>
        <dbReference type="ChEBI" id="CHEBI:29105"/>
        <label>1</label>
    </ligand>
</feature>
<keyword evidence="9 17" id="KW-0862">Zinc</keyword>
<feature type="binding site" evidence="17">
    <location>
        <position position="258"/>
    </location>
    <ligand>
        <name>Zn(2+)</name>
        <dbReference type="ChEBI" id="CHEBI:29105"/>
        <label>1</label>
    </ligand>
</feature>
<dbReference type="PANTHER" id="PTHR12863">
    <property type="entry name" value="FATTY ACID HYDROXYLASE"/>
    <property type="match status" value="1"/>
</dbReference>
<feature type="binding site" evidence="17">
    <location>
        <position position="259"/>
    </location>
    <ligand>
        <name>Zn(2+)</name>
        <dbReference type="ChEBI" id="CHEBI:29105"/>
        <label>1</label>
    </ligand>
</feature>
<reference evidence="21" key="1">
    <citation type="submission" date="2021-06" db="EMBL/GenBank/DDBJ databases">
        <authorList>
            <person name="Kallberg Y."/>
            <person name="Tangrot J."/>
            <person name="Rosling A."/>
        </authorList>
    </citation>
    <scope>NUCLEOTIDE SEQUENCE</scope>
    <source>
        <strain evidence="21">UK204</strain>
    </source>
</reference>
<keyword evidence="11 16" id="KW-0560">Oxidoreductase</keyword>